<dbReference type="Gene3D" id="3.20.20.100">
    <property type="entry name" value="NADP-dependent oxidoreductase domain"/>
    <property type="match status" value="1"/>
</dbReference>
<keyword evidence="4" id="KW-1185">Reference proteome</keyword>
<dbReference type="InterPro" id="IPR023210">
    <property type="entry name" value="NADP_OxRdtase_dom"/>
</dbReference>
<dbReference type="GO" id="GO:0005737">
    <property type="term" value="C:cytoplasm"/>
    <property type="evidence" value="ECO:0007669"/>
    <property type="project" value="TreeGrafter"/>
</dbReference>
<dbReference type="Pfam" id="PF00248">
    <property type="entry name" value="Aldo_ket_red"/>
    <property type="match status" value="1"/>
</dbReference>
<organism evidence="3 4">
    <name type="scientific">Amycolatopsis umgeniensis</name>
    <dbReference type="NCBI Taxonomy" id="336628"/>
    <lineage>
        <taxon>Bacteria</taxon>
        <taxon>Bacillati</taxon>
        <taxon>Actinomycetota</taxon>
        <taxon>Actinomycetes</taxon>
        <taxon>Pseudonocardiales</taxon>
        <taxon>Pseudonocardiaceae</taxon>
        <taxon>Amycolatopsis</taxon>
    </lineage>
</organism>
<dbReference type="InterPro" id="IPR050791">
    <property type="entry name" value="Aldo-Keto_reductase"/>
</dbReference>
<proteinExistence type="predicted"/>
<reference evidence="3 4" key="1">
    <citation type="submission" date="2020-08" db="EMBL/GenBank/DDBJ databases">
        <title>Sequencing the genomes of 1000 actinobacteria strains.</title>
        <authorList>
            <person name="Klenk H.-P."/>
        </authorList>
    </citation>
    <scope>NUCLEOTIDE SEQUENCE [LARGE SCALE GENOMIC DNA]</scope>
    <source>
        <strain evidence="3 4">DSM 45272</strain>
    </source>
</reference>
<dbReference type="RefSeq" id="WP_184899394.1">
    <property type="nucleotide sequence ID" value="NZ_JACHMX010000001.1"/>
</dbReference>
<evidence type="ECO:0000313" key="3">
    <source>
        <dbReference type="EMBL" id="MBB5855023.1"/>
    </source>
</evidence>
<evidence type="ECO:0000313" key="4">
    <source>
        <dbReference type="Proteomes" id="UP000580861"/>
    </source>
</evidence>
<comment type="caution">
    <text evidence="3">The sequence shown here is derived from an EMBL/GenBank/DDBJ whole genome shotgun (WGS) entry which is preliminary data.</text>
</comment>
<feature type="domain" description="NADP-dependent oxidoreductase" evidence="2">
    <location>
        <begin position="20"/>
        <end position="312"/>
    </location>
</feature>
<evidence type="ECO:0000256" key="1">
    <source>
        <dbReference type="ARBA" id="ARBA00023002"/>
    </source>
</evidence>
<dbReference type="Proteomes" id="UP000580861">
    <property type="component" value="Unassembled WGS sequence"/>
</dbReference>
<dbReference type="PANTHER" id="PTHR43625:SF40">
    <property type="entry name" value="ALDO-KETO REDUCTASE YAKC [NADP(+)]"/>
    <property type="match status" value="1"/>
</dbReference>
<evidence type="ECO:0000259" key="2">
    <source>
        <dbReference type="Pfam" id="PF00248"/>
    </source>
</evidence>
<dbReference type="InterPro" id="IPR036812">
    <property type="entry name" value="NAD(P)_OxRdtase_dom_sf"/>
</dbReference>
<dbReference type="PANTHER" id="PTHR43625">
    <property type="entry name" value="AFLATOXIN B1 ALDEHYDE REDUCTASE"/>
    <property type="match status" value="1"/>
</dbReference>
<gene>
    <name evidence="3" type="ORF">HDA45_005110</name>
</gene>
<dbReference type="SUPFAM" id="SSF51430">
    <property type="entry name" value="NAD(P)-linked oxidoreductase"/>
    <property type="match status" value="1"/>
</dbReference>
<accession>A0A841B7Y9</accession>
<dbReference type="CDD" id="cd19076">
    <property type="entry name" value="AKR_AKR13A_13D"/>
    <property type="match status" value="1"/>
</dbReference>
<dbReference type="EMBL" id="JACHMX010000001">
    <property type="protein sequence ID" value="MBB5855023.1"/>
    <property type="molecule type" value="Genomic_DNA"/>
</dbReference>
<protein>
    <submittedName>
        <fullName evidence="3">Aryl-alcohol dehydrogenase-like predicted oxidoreductase</fullName>
    </submittedName>
</protein>
<dbReference type="GO" id="GO:0016491">
    <property type="term" value="F:oxidoreductase activity"/>
    <property type="evidence" value="ECO:0007669"/>
    <property type="project" value="UniProtKB-KW"/>
</dbReference>
<keyword evidence="1" id="KW-0560">Oxidoreductase</keyword>
<sequence length="333" mass="36545">MTGSMLPTRRLGTLEVGAQGLGCMGMSEFYGQGDDTESIATVHRAIELGVTLIDTADMYGFGRNEELVGRALAGKRDRVVLATKFGIVRDEADPGKRGIRGDEFYVRQQVEASLRRLDVDHIDLYYQHRVDPEVPIEETVGTLSSLVEQGKIRHIGLSEAGPETIRRAHAVHPVTAVQTEWSLWSRDIEDEVVPVCRELGIGLVPYSPLGRGFLTGRFKSKEDFAEGDFRQTTQPRFADGNLERNLAMVEALRALAERKGVTAGQLALAWVQAQGEDVVPIPGTKRRKYLEENVASVGLELTAEDVAAIEEAVPADAVAGERYPEASMKTLSR</sequence>
<name>A0A841B7Y9_9PSEU</name>
<dbReference type="AlphaFoldDB" id="A0A841B7Y9"/>